<accession>A0AAV7J4Q6</accession>
<evidence type="ECO:0000313" key="2">
    <source>
        <dbReference type="EMBL" id="KAH0567895.1"/>
    </source>
</evidence>
<sequence>MRLLYSPSLPEAWVSWVSQLFRFFGSVTVFGSTKDHNHDKSLVTLRSVTMATLDDANRIDRYMHYDVFIPCVWLRIFNLNVINLIDYIRQEFTNAIRNDRELSGYPHIQLGNYHTILTLQHYTESWWFRLLNVEGDNSMVGRNYFVLENYAPRIFLLISDIEFESNEDFEPSQPSQAPPPSPMTQHLIDRLSSITIDVSLNMTNVISRRIMSSLHQQQRQQHQHQQQQQLHQQLGRRRRGRLLRRSPPPPPSPSSSSSTIQGEFSPRRHRPYHRRRPRRSHDDQAENEPPRRRLRFRSPPPPPRPPPSSPQPTSSSLQTTSSSSSFQPQPGTSTGLPGLNLTHLQLYVDSDDDDDDDSSIQASSISRNNDEDGYEADVDDDDLEGAAVYFIDDLEELDSNVKQPTHMCEVCKLTSHIDNQPLISPASPAPSAAAASTSASTVILSECQDNFIHDDDDDDRVENVQEIGWYPSMNVEYDSDGDRSSSFDDYDDAFDEF</sequence>
<feature type="region of interest" description="Disordered" evidence="1">
    <location>
        <begin position="213"/>
        <end position="381"/>
    </location>
</feature>
<feature type="compositionally biased region" description="Acidic residues" evidence="1">
    <location>
        <begin position="488"/>
        <end position="497"/>
    </location>
</feature>
<dbReference type="Proteomes" id="UP000826195">
    <property type="component" value="Unassembled WGS sequence"/>
</dbReference>
<feature type="compositionally biased region" description="Basic and acidic residues" evidence="1">
    <location>
        <begin position="280"/>
        <end position="291"/>
    </location>
</feature>
<protein>
    <submittedName>
        <fullName evidence="2">Uncharacterized protein</fullName>
    </submittedName>
</protein>
<dbReference type="AlphaFoldDB" id="A0AAV7J4Q6"/>
<evidence type="ECO:0000256" key="1">
    <source>
        <dbReference type="SAM" id="MobiDB-lite"/>
    </source>
</evidence>
<name>A0AAV7J4Q6_COTGL</name>
<feature type="compositionally biased region" description="Low complexity" evidence="1">
    <location>
        <begin position="213"/>
        <end position="233"/>
    </location>
</feature>
<dbReference type="EMBL" id="JAHXZJ010000001">
    <property type="protein sequence ID" value="KAH0567895.1"/>
    <property type="molecule type" value="Genomic_DNA"/>
</dbReference>
<feature type="region of interest" description="Disordered" evidence="1">
    <location>
        <begin position="473"/>
        <end position="497"/>
    </location>
</feature>
<feature type="compositionally biased region" description="Basic residues" evidence="1">
    <location>
        <begin position="267"/>
        <end position="279"/>
    </location>
</feature>
<keyword evidence="3" id="KW-1185">Reference proteome</keyword>
<proteinExistence type="predicted"/>
<feature type="compositionally biased region" description="Basic residues" evidence="1">
    <location>
        <begin position="234"/>
        <end position="244"/>
    </location>
</feature>
<reference evidence="2 3" key="1">
    <citation type="journal article" date="2021" name="J. Hered.">
        <title>A chromosome-level genome assembly of the parasitoid wasp, Cotesia glomerata (Hymenoptera: Braconidae).</title>
        <authorList>
            <person name="Pinto B.J."/>
            <person name="Weis J.J."/>
            <person name="Gamble T."/>
            <person name="Ode P.J."/>
            <person name="Paul R."/>
            <person name="Zaspel J.M."/>
        </authorList>
    </citation>
    <scope>NUCLEOTIDE SEQUENCE [LARGE SCALE GENOMIC DNA]</scope>
    <source>
        <strain evidence="2">CgM1</strain>
    </source>
</reference>
<evidence type="ECO:0000313" key="3">
    <source>
        <dbReference type="Proteomes" id="UP000826195"/>
    </source>
</evidence>
<organism evidence="2 3">
    <name type="scientific">Cotesia glomerata</name>
    <name type="common">Lepidopteran parasitic wasp</name>
    <name type="synonym">Apanteles glomeratus</name>
    <dbReference type="NCBI Taxonomy" id="32391"/>
    <lineage>
        <taxon>Eukaryota</taxon>
        <taxon>Metazoa</taxon>
        <taxon>Ecdysozoa</taxon>
        <taxon>Arthropoda</taxon>
        <taxon>Hexapoda</taxon>
        <taxon>Insecta</taxon>
        <taxon>Pterygota</taxon>
        <taxon>Neoptera</taxon>
        <taxon>Endopterygota</taxon>
        <taxon>Hymenoptera</taxon>
        <taxon>Apocrita</taxon>
        <taxon>Ichneumonoidea</taxon>
        <taxon>Braconidae</taxon>
        <taxon>Microgastrinae</taxon>
        <taxon>Cotesia</taxon>
    </lineage>
</organism>
<feature type="compositionally biased region" description="Pro residues" evidence="1">
    <location>
        <begin position="298"/>
        <end position="310"/>
    </location>
</feature>
<feature type="compositionally biased region" description="Acidic residues" evidence="1">
    <location>
        <begin position="349"/>
        <end position="358"/>
    </location>
</feature>
<feature type="compositionally biased region" description="Low complexity" evidence="1">
    <location>
        <begin position="311"/>
        <end position="330"/>
    </location>
</feature>
<feature type="compositionally biased region" description="Acidic residues" evidence="1">
    <location>
        <begin position="371"/>
        <end position="381"/>
    </location>
</feature>
<comment type="caution">
    <text evidence="2">The sequence shown here is derived from an EMBL/GenBank/DDBJ whole genome shotgun (WGS) entry which is preliminary data.</text>
</comment>
<gene>
    <name evidence="2" type="ORF">KQX54_015832</name>
</gene>